<dbReference type="Proteomes" id="UP000217785">
    <property type="component" value="Unassembled WGS sequence"/>
</dbReference>
<feature type="transmembrane region" description="Helical" evidence="7">
    <location>
        <begin position="272"/>
        <end position="290"/>
    </location>
</feature>
<organism evidence="9 10">
    <name type="scientific">Effusibacillus lacus</name>
    <dbReference type="NCBI Taxonomy" id="1348429"/>
    <lineage>
        <taxon>Bacteria</taxon>
        <taxon>Bacillati</taxon>
        <taxon>Bacillota</taxon>
        <taxon>Bacilli</taxon>
        <taxon>Bacillales</taxon>
        <taxon>Alicyclobacillaceae</taxon>
        <taxon>Effusibacillus</taxon>
    </lineage>
</organism>
<dbReference type="EMBL" id="BDUF01000084">
    <property type="protein sequence ID" value="GAX91117.1"/>
    <property type="molecule type" value="Genomic_DNA"/>
</dbReference>
<sequence>MVRKSLIADLILLLVTFSWGATFVLVKEAIATMPPFTFLGVRFTIAAVLICLILLIFKRDQLHTDKGLIKAGLVLGFWLFAGYAFQTFGLQFTSVSKAGFITGLSVVLVPLFSVWLLHLKPKRPTVIGVLAATIGLALLSLDKVEAANLGDLLVFLCAVSYAMHIITMGKYAPRHKALPLAMYQIAAVAVLNFIGAFFFEPWQQSFTKDVLFNPTVEMALLICAVFATALAFVAQSQFQKFTTPTRTALIFSTEPVFAAVTAYLWADERLSGQAVVGCLLILAGMLFAELGGSDKEETTAEATASR</sequence>
<evidence type="ECO:0000256" key="3">
    <source>
        <dbReference type="ARBA" id="ARBA00022475"/>
    </source>
</evidence>
<dbReference type="InterPro" id="IPR051258">
    <property type="entry name" value="Diverse_Substrate_Transporter"/>
</dbReference>
<feature type="transmembrane region" description="Helical" evidence="7">
    <location>
        <begin position="124"/>
        <end position="141"/>
    </location>
</feature>
<keyword evidence="5 7" id="KW-1133">Transmembrane helix</keyword>
<dbReference type="GO" id="GO:0005886">
    <property type="term" value="C:plasma membrane"/>
    <property type="evidence" value="ECO:0007669"/>
    <property type="project" value="UniProtKB-SubCell"/>
</dbReference>
<evidence type="ECO:0000256" key="5">
    <source>
        <dbReference type="ARBA" id="ARBA00022989"/>
    </source>
</evidence>
<dbReference type="InterPro" id="IPR037185">
    <property type="entry name" value="EmrE-like"/>
</dbReference>
<feature type="transmembrane region" description="Helical" evidence="7">
    <location>
        <begin position="68"/>
        <end position="86"/>
    </location>
</feature>
<evidence type="ECO:0000313" key="10">
    <source>
        <dbReference type="Proteomes" id="UP000217785"/>
    </source>
</evidence>
<reference evidence="10" key="1">
    <citation type="submission" date="2017-07" db="EMBL/GenBank/DDBJ databases">
        <title>Draft genome sequence of Effusibacillus lacus strain skLN1.</title>
        <authorList>
            <person name="Watanabe M."/>
            <person name="Kojima H."/>
            <person name="Fukui M."/>
        </authorList>
    </citation>
    <scope>NUCLEOTIDE SEQUENCE [LARGE SCALE GENOMIC DNA]</scope>
    <source>
        <strain evidence="10">skLN1</strain>
    </source>
</reference>
<proteinExistence type="inferred from homology"/>
<feature type="transmembrane region" description="Helical" evidence="7">
    <location>
        <begin position="247"/>
        <end position="266"/>
    </location>
</feature>
<feature type="transmembrane region" description="Helical" evidence="7">
    <location>
        <begin position="98"/>
        <end position="117"/>
    </location>
</feature>
<keyword evidence="4 7" id="KW-0812">Transmembrane</keyword>
<comment type="subcellular location">
    <subcellularLocation>
        <location evidence="1">Cell membrane</location>
        <topology evidence="1">Multi-pass membrane protein</topology>
    </subcellularLocation>
</comment>
<evidence type="ECO:0000256" key="4">
    <source>
        <dbReference type="ARBA" id="ARBA00022692"/>
    </source>
</evidence>
<comment type="caution">
    <text evidence="9">The sequence shown here is derived from an EMBL/GenBank/DDBJ whole genome shotgun (WGS) entry which is preliminary data.</text>
</comment>
<dbReference type="RefSeq" id="WP_096182852.1">
    <property type="nucleotide sequence ID" value="NZ_BDUF01000084.1"/>
</dbReference>
<protein>
    <submittedName>
        <fullName evidence="9">EamA family transporter</fullName>
    </submittedName>
</protein>
<dbReference type="PANTHER" id="PTHR42920:SF5">
    <property type="entry name" value="EAMA DOMAIN-CONTAINING PROTEIN"/>
    <property type="match status" value="1"/>
</dbReference>
<feature type="domain" description="EamA" evidence="8">
    <location>
        <begin position="149"/>
        <end position="287"/>
    </location>
</feature>
<dbReference type="PANTHER" id="PTHR42920">
    <property type="entry name" value="OS03G0707200 PROTEIN-RELATED"/>
    <property type="match status" value="1"/>
</dbReference>
<gene>
    <name evidence="9" type="ORF">EFBL_2778</name>
</gene>
<evidence type="ECO:0000256" key="6">
    <source>
        <dbReference type="ARBA" id="ARBA00023136"/>
    </source>
</evidence>
<feature type="transmembrane region" description="Helical" evidence="7">
    <location>
        <begin position="218"/>
        <end position="235"/>
    </location>
</feature>
<feature type="domain" description="EamA" evidence="8">
    <location>
        <begin position="7"/>
        <end position="140"/>
    </location>
</feature>
<keyword evidence="10" id="KW-1185">Reference proteome</keyword>
<dbReference type="Pfam" id="PF00892">
    <property type="entry name" value="EamA"/>
    <property type="match status" value="2"/>
</dbReference>
<dbReference type="AlphaFoldDB" id="A0A292YJ41"/>
<evidence type="ECO:0000256" key="7">
    <source>
        <dbReference type="SAM" id="Phobius"/>
    </source>
</evidence>
<feature type="transmembrane region" description="Helical" evidence="7">
    <location>
        <begin position="178"/>
        <end position="198"/>
    </location>
</feature>
<feature type="transmembrane region" description="Helical" evidence="7">
    <location>
        <begin position="36"/>
        <end position="56"/>
    </location>
</feature>
<evidence type="ECO:0000256" key="1">
    <source>
        <dbReference type="ARBA" id="ARBA00004651"/>
    </source>
</evidence>
<accession>A0A292YJ41</accession>
<comment type="similarity">
    <text evidence="2">Belongs to the EamA transporter family.</text>
</comment>
<keyword evidence="6 7" id="KW-0472">Membrane</keyword>
<dbReference type="InterPro" id="IPR000620">
    <property type="entry name" value="EamA_dom"/>
</dbReference>
<evidence type="ECO:0000259" key="8">
    <source>
        <dbReference type="Pfam" id="PF00892"/>
    </source>
</evidence>
<feature type="transmembrane region" description="Helical" evidence="7">
    <location>
        <begin position="147"/>
        <end position="166"/>
    </location>
</feature>
<dbReference type="SUPFAM" id="SSF103481">
    <property type="entry name" value="Multidrug resistance efflux transporter EmrE"/>
    <property type="match status" value="2"/>
</dbReference>
<name>A0A292YJ41_9BACL</name>
<evidence type="ECO:0000256" key="2">
    <source>
        <dbReference type="ARBA" id="ARBA00007362"/>
    </source>
</evidence>
<dbReference type="OrthoDB" id="9804865at2"/>
<evidence type="ECO:0000313" key="9">
    <source>
        <dbReference type="EMBL" id="GAX91117.1"/>
    </source>
</evidence>
<keyword evidence="3" id="KW-1003">Cell membrane</keyword>